<dbReference type="PANTHER" id="PTHR43780:SF2">
    <property type="entry name" value="1-AMINOCYCLOPROPANE-1-CARBOXYLATE DEAMINASE-RELATED"/>
    <property type="match status" value="1"/>
</dbReference>
<keyword evidence="6" id="KW-1185">Reference proteome</keyword>
<dbReference type="GO" id="GO:0019148">
    <property type="term" value="F:D-cysteine desulfhydrase activity"/>
    <property type="evidence" value="ECO:0007669"/>
    <property type="project" value="TreeGrafter"/>
</dbReference>
<evidence type="ECO:0008006" key="7">
    <source>
        <dbReference type="Google" id="ProtNLM"/>
    </source>
</evidence>
<comment type="cofactor">
    <cofactor evidence="1">
        <name>pyridoxal 5'-phosphate</name>
        <dbReference type="ChEBI" id="CHEBI:597326"/>
    </cofactor>
</comment>
<dbReference type="EMBL" id="KQ241845">
    <property type="protein sequence ID" value="KNC83300.1"/>
    <property type="molecule type" value="Genomic_DNA"/>
</dbReference>
<accession>A0A0L0G2K0</accession>
<evidence type="ECO:0000256" key="4">
    <source>
        <dbReference type="SAM" id="MobiDB-lite"/>
    </source>
</evidence>
<comment type="similarity">
    <text evidence="2">Belongs to the ACC deaminase/D-cysteine desulfhydrase family.</text>
</comment>
<keyword evidence="3" id="KW-0663">Pyridoxal phosphate</keyword>
<dbReference type="InterPro" id="IPR027278">
    <property type="entry name" value="ACCD_DCysDesulf"/>
</dbReference>
<gene>
    <name evidence="5" type="ORF">SARC_04444</name>
</gene>
<sequence length="562" mass="61812">MLYYVLGAIFAFIIAMALVLFKTMARMCKEVKVVDPLPEQRKRAEKHYIRSPLYTRVPELQGKLPWEPSLREIDESPVDWLQLHLPGANKTVTISVKREGLLSTKYGGNKVRTLEHLLPTAVAQMKLEGRKGHFVGLGAPGSNQVTAMAAHAAAANADIRFMFIAPEGDSPDNALNLASVLSYPYAVLDTTHSLLLAFYRVVKLTWFEKDNLVCPLGGAAVPGVFGHINAVLELADQIERGYAHDPTDIYLALGSGCTTAGLMCGIAVSRTLGGRKAFSKPVKIHATIIHHLFAKIPFMVKNKTEKLAKATLRELKRLTGLDALPEFVENVLPYVYFEGKFAGQYGSPTDEMLMAKVVFEDGTHHHRSMERNVEGENSDTTDSQRNEKVSANGTTKPTKPWYCSTFSGKGAAFLLSNLEIIAAEQSNTQPLIASVVQQKQMSSETKADDKIAPQSSTKSAGTGTRKIAKGDGSFGMYDHDSNASEKVTGFDTRSVEHLDMKNILFWSTKSCVQPFANDGFNSLFARADTDITPAMREWLYKGGVVDHKALSSVLRNTRHNMQ</sequence>
<dbReference type="AlphaFoldDB" id="A0A0L0G2K0"/>
<dbReference type="SUPFAM" id="SSF53686">
    <property type="entry name" value="Tryptophan synthase beta subunit-like PLP-dependent enzymes"/>
    <property type="match status" value="1"/>
</dbReference>
<dbReference type="PANTHER" id="PTHR43780">
    <property type="entry name" value="1-AMINOCYCLOPROPANE-1-CARBOXYLATE DEAMINASE-RELATED"/>
    <property type="match status" value="1"/>
</dbReference>
<dbReference type="Proteomes" id="UP000054560">
    <property type="component" value="Unassembled WGS sequence"/>
</dbReference>
<dbReference type="RefSeq" id="XP_014157202.1">
    <property type="nucleotide sequence ID" value="XM_014301727.1"/>
</dbReference>
<dbReference type="eggNOG" id="ENOG502S7MY">
    <property type="taxonomic scope" value="Eukaryota"/>
</dbReference>
<evidence type="ECO:0000256" key="2">
    <source>
        <dbReference type="ARBA" id="ARBA00008639"/>
    </source>
</evidence>
<proteinExistence type="inferred from homology"/>
<dbReference type="Gene3D" id="3.40.50.1100">
    <property type="match status" value="1"/>
</dbReference>
<reference evidence="5 6" key="1">
    <citation type="submission" date="2011-02" db="EMBL/GenBank/DDBJ databases">
        <title>The Genome Sequence of Sphaeroforma arctica JP610.</title>
        <authorList>
            <consortium name="The Broad Institute Genome Sequencing Platform"/>
            <person name="Russ C."/>
            <person name="Cuomo C."/>
            <person name="Young S.K."/>
            <person name="Zeng Q."/>
            <person name="Gargeya S."/>
            <person name="Alvarado L."/>
            <person name="Berlin A."/>
            <person name="Chapman S.B."/>
            <person name="Chen Z."/>
            <person name="Freedman E."/>
            <person name="Gellesch M."/>
            <person name="Goldberg J."/>
            <person name="Griggs A."/>
            <person name="Gujja S."/>
            <person name="Heilman E."/>
            <person name="Heiman D."/>
            <person name="Howarth C."/>
            <person name="Mehta T."/>
            <person name="Neiman D."/>
            <person name="Pearson M."/>
            <person name="Roberts A."/>
            <person name="Saif S."/>
            <person name="Shea T."/>
            <person name="Shenoy N."/>
            <person name="Sisk P."/>
            <person name="Stolte C."/>
            <person name="Sykes S."/>
            <person name="White J."/>
            <person name="Yandava C."/>
            <person name="Burger G."/>
            <person name="Gray M.W."/>
            <person name="Holland P.W.H."/>
            <person name="King N."/>
            <person name="Lang F.B.F."/>
            <person name="Roger A.J."/>
            <person name="Ruiz-Trillo I."/>
            <person name="Haas B."/>
            <person name="Nusbaum C."/>
            <person name="Birren B."/>
        </authorList>
    </citation>
    <scope>NUCLEOTIDE SEQUENCE [LARGE SCALE GENOMIC DNA]</scope>
    <source>
        <strain evidence="5 6">JP610</strain>
    </source>
</reference>
<evidence type="ECO:0000313" key="6">
    <source>
        <dbReference type="Proteomes" id="UP000054560"/>
    </source>
</evidence>
<feature type="region of interest" description="Disordered" evidence="4">
    <location>
        <begin position="365"/>
        <end position="396"/>
    </location>
</feature>
<dbReference type="GeneID" id="25904948"/>
<organism evidence="5 6">
    <name type="scientific">Sphaeroforma arctica JP610</name>
    <dbReference type="NCBI Taxonomy" id="667725"/>
    <lineage>
        <taxon>Eukaryota</taxon>
        <taxon>Ichthyosporea</taxon>
        <taxon>Ichthyophonida</taxon>
        <taxon>Sphaeroforma</taxon>
    </lineage>
</organism>
<protein>
    <recommendedName>
        <fullName evidence="7">Tryptophan synthase beta chain-like PALP domain-containing protein</fullName>
    </recommendedName>
</protein>
<evidence type="ECO:0000256" key="1">
    <source>
        <dbReference type="ARBA" id="ARBA00001933"/>
    </source>
</evidence>
<dbReference type="OrthoDB" id="10266364at2759"/>
<evidence type="ECO:0000256" key="3">
    <source>
        <dbReference type="ARBA" id="ARBA00022898"/>
    </source>
</evidence>
<feature type="region of interest" description="Disordered" evidence="4">
    <location>
        <begin position="444"/>
        <end position="475"/>
    </location>
</feature>
<dbReference type="InterPro" id="IPR036052">
    <property type="entry name" value="TrpB-like_PALP_sf"/>
</dbReference>
<evidence type="ECO:0000313" key="5">
    <source>
        <dbReference type="EMBL" id="KNC83300.1"/>
    </source>
</evidence>
<feature type="compositionally biased region" description="Polar residues" evidence="4">
    <location>
        <begin position="453"/>
        <end position="462"/>
    </location>
</feature>
<feature type="compositionally biased region" description="Basic and acidic residues" evidence="4">
    <location>
        <begin position="365"/>
        <end position="374"/>
    </location>
</feature>
<name>A0A0L0G2K0_9EUKA</name>